<accession>A0A1I8FEN2</accession>
<evidence type="ECO:0000313" key="2">
    <source>
        <dbReference type="WBParaSite" id="maker-unitig_30177-snap-gene-0.3-mRNA-1"/>
    </source>
</evidence>
<dbReference type="WBParaSite" id="maker-unitig_30177-snap-gene-0.3-mRNA-1">
    <property type="protein sequence ID" value="maker-unitig_30177-snap-gene-0.3-mRNA-1"/>
    <property type="gene ID" value="maker-unitig_30177-snap-gene-0.3"/>
</dbReference>
<evidence type="ECO:0000313" key="1">
    <source>
        <dbReference type="Proteomes" id="UP000095280"/>
    </source>
</evidence>
<dbReference type="Proteomes" id="UP000095280">
    <property type="component" value="Unplaced"/>
</dbReference>
<dbReference type="AlphaFoldDB" id="A0A1I8FEN2"/>
<sequence>PRQIHCHSAIASASWQLEVRPTRCSRSAMQPPTRPPLLPACCFCWLNCLLRGAAPLQLTCRPA</sequence>
<name>A0A1I8FEN2_9PLAT</name>
<keyword evidence="1" id="KW-1185">Reference proteome</keyword>
<reference evidence="2" key="1">
    <citation type="submission" date="2016-11" db="UniProtKB">
        <authorList>
            <consortium name="WormBaseParasite"/>
        </authorList>
    </citation>
    <scope>IDENTIFICATION</scope>
</reference>
<protein>
    <submittedName>
        <fullName evidence="2">Dopamine receptor D4</fullName>
    </submittedName>
</protein>
<organism evidence="1 2">
    <name type="scientific">Macrostomum lignano</name>
    <dbReference type="NCBI Taxonomy" id="282301"/>
    <lineage>
        <taxon>Eukaryota</taxon>
        <taxon>Metazoa</taxon>
        <taxon>Spiralia</taxon>
        <taxon>Lophotrochozoa</taxon>
        <taxon>Platyhelminthes</taxon>
        <taxon>Rhabditophora</taxon>
        <taxon>Macrostomorpha</taxon>
        <taxon>Macrostomida</taxon>
        <taxon>Macrostomidae</taxon>
        <taxon>Macrostomum</taxon>
    </lineage>
</organism>
<proteinExistence type="predicted"/>